<dbReference type="Gene3D" id="2.60.220.20">
    <property type="entry name" value="putative beta-Galactosidase from caulobacter crescentus"/>
    <property type="match status" value="1"/>
</dbReference>
<evidence type="ECO:0000313" key="5">
    <source>
        <dbReference type="EMBL" id="SET65680.1"/>
    </source>
</evidence>
<protein>
    <submittedName>
        <fullName evidence="5">Beta-galactosidase GanA</fullName>
    </submittedName>
    <submittedName>
        <fullName evidence="4">Mannonate dehydratase</fullName>
    </submittedName>
</protein>
<dbReference type="InterPro" id="IPR001944">
    <property type="entry name" value="Glycoside_Hdrlase_35"/>
</dbReference>
<dbReference type="InterPro" id="IPR017853">
    <property type="entry name" value="GH"/>
</dbReference>
<dbReference type="Pfam" id="PF18120">
    <property type="entry name" value="DUF5597"/>
    <property type="match status" value="1"/>
</dbReference>
<dbReference type="RefSeq" id="WP_038559148.1">
    <property type="nucleotide sequence ID" value="NZ_FOHT01000019.1"/>
</dbReference>
<dbReference type="GO" id="GO:0005975">
    <property type="term" value="P:carbohydrate metabolic process"/>
    <property type="evidence" value="ECO:0007669"/>
    <property type="project" value="InterPro"/>
</dbReference>
<dbReference type="Proteomes" id="UP000181981">
    <property type="component" value="Unassembled WGS sequence"/>
</dbReference>
<feature type="domain" description="DUF5597" evidence="3">
    <location>
        <begin position="390"/>
        <end position="522"/>
    </location>
</feature>
<organism evidence="5 7">
    <name type="scientific">Draconibacterium orientale</name>
    <dbReference type="NCBI Taxonomy" id="1168034"/>
    <lineage>
        <taxon>Bacteria</taxon>
        <taxon>Pseudomonadati</taxon>
        <taxon>Bacteroidota</taxon>
        <taxon>Bacteroidia</taxon>
        <taxon>Marinilabiliales</taxon>
        <taxon>Prolixibacteraceae</taxon>
        <taxon>Draconibacterium</taxon>
    </lineage>
</organism>
<dbReference type="EMBL" id="CP007451">
    <property type="protein sequence ID" value="AHW60233.1"/>
    <property type="molecule type" value="Genomic_DNA"/>
</dbReference>
<sequence>MNTTKIAIVLFVLLLQTQFGYAQNQIPYLKKSGAKTHLVVDGKPFIVLGGELGNSSFTSTAYMKPHWETLKAMNLNTILAPVYWELIEPKEGQFDFKLFDELLAETRKNDMKLVILWFGSWKNSMSSHVPSWVKQNQDKYPRAIDERGVSQEILTPFSENNLQADLNAFKALMKHIKQVDSEQQTVIMVQPENEIGMLPSARDYHPLANQLFNSQVPTELTDYLQNNKENLVPEFLSIWRKNGYKTEGSWEEVFGPGYATDELFMAWYFAKFTEEITRAGKEIYPLPMYVNAALIRPGKIPGEYPSAGPLPHLMDIWKAGAPSVDMLSPDFYTPDFEYWNDLYVRQNNPLFIPEHRFDNTVGAKALFAIGHYEAIGFSPFAIESTINTELANAYNLIRQLHPLITENFGRNKLEGVLLDKDKILSTVVLGDYEFSFKNSYTLGWEAGATNDVWDSGGALIVQTDTNEFYIAGSGVVVTFKNWKKRNKIVGILKCEEGSFENGDWKVLRHLNGDQTHQGRHVRISHGDYSIQRIQLYEYE</sequence>
<evidence type="ECO:0000313" key="4">
    <source>
        <dbReference type="EMBL" id="AHW60233.1"/>
    </source>
</evidence>
<dbReference type="SUPFAM" id="SSF51445">
    <property type="entry name" value="(Trans)glycosidases"/>
    <property type="match status" value="1"/>
</dbReference>
<dbReference type="STRING" id="1168034.FH5T_13045"/>
<evidence type="ECO:0000313" key="6">
    <source>
        <dbReference type="Proteomes" id="UP000023772"/>
    </source>
</evidence>
<proteinExistence type="inferred from homology"/>
<name>X5DBQ1_9BACT</name>
<dbReference type="OrthoDB" id="9800974at2"/>
<gene>
    <name evidence="4" type="ORF">FH5T_13045</name>
    <name evidence="5" type="ORF">SAMN05444285_1192</name>
</gene>
<dbReference type="Pfam" id="PF01301">
    <property type="entry name" value="Glyco_hydro_35"/>
    <property type="match status" value="1"/>
</dbReference>
<evidence type="ECO:0000259" key="3">
    <source>
        <dbReference type="Pfam" id="PF18120"/>
    </source>
</evidence>
<comment type="similarity">
    <text evidence="1">Belongs to the glycosyl hydrolase 35 family.</text>
</comment>
<dbReference type="Proteomes" id="UP000023772">
    <property type="component" value="Chromosome"/>
</dbReference>
<dbReference type="InterPro" id="IPR031330">
    <property type="entry name" value="Gly_Hdrlase_35_cat"/>
</dbReference>
<dbReference type="GO" id="GO:0004553">
    <property type="term" value="F:hydrolase activity, hydrolyzing O-glycosyl compounds"/>
    <property type="evidence" value="ECO:0007669"/>
    <property type="project" value="InterPro"/>
</dbReference>
<accession>X5DBQ1</accession>
<reference evidence="5 7" key="2">
    <citation type="submission" date="2016-10" db="EMBL/GenBank/DDBJ databases">
        <authorList>
            <person name="de Groot N.N."/>
        </authorList>
    </citation>
    <scope>NUCLEOTIDE SEQUENCE [LARGE SCALE GENOMIC DNA]</scope>
    <source>
        <strain evidence="5 7">DSM 25947</strain>
    </source>
</reference>
<evidence type="ECO:0000259" key="2">
    <source>
        <dbReference type="Pfam" id="PF01301"/>
    </source>
</evidence>
<dbReference type="HOGENOM" id="CLU_027430_0_0_10"/>
<dbReference type="KEGG" id="dori:FH5T_13045"/>
<dbReference type="PANTHER" id="PTHR23421">
    <property type="entry name" value="BETA-GALACTOSIDASE RELATED"/>
    <property type="match status" value="1"/>
</dbReference>
<evidence type="ECO:0000256" key="1">
    <source>
        <dbReference type="ARBA" id="ARBA00009809"/>
    </source>
</evidence>
<reference evidence="4 6" key="1">
    <citation type="submission" date="2014-03" db="EMBL/GenBank/DDBJ databases">
        <title>Complete genome sequence of a deeply braunched marine Bacteroidia bacterium Draconibacterium orientale type strain FH5T.</title>
        <authorList>
            <person name="Li X."/>
            <person name="Wang X."/>
            <person name="Xie Z."/>
            <person name="Du Z."/>
            <person name="Chen G."/>
        </authorList>
    </citation>
    <scope>NUCLEOTIDE SEQUENCE [LARGE SCALE GENOMIC DNA]</scope>
    <source>
        <strain evidence="4 6">FH5</strain>
    </source>
</reference>
<keyword evidence="6" id="KW-1185">Reference proteome</keyword>
<dbReference type="AlphaFoldDB" id="X5DBQ1"/>
<dbReference type="InterPro" id="IPR040719">
    <property type="entry name" value="DUF5597"/>
</dbReference>
<dbReference type="Gene3D" id="3.20.20.80">
    <property type="entry name" value="Glycosidases"/>
    <property type="match status" value="1"/>
</dbReference>
<feature type="domain" description="Glycoside hydrolase 35 catalytic" evidence="2">
    <location>
        <begin position="38"/>
        <end position="222"/>
    </location>
</feature>
<dbReference type="EMBL" id="FOHT01000019">
    <property type="protein sequence ID" value="SET65680.1"/>
    <property type="molecule type" value="Genomic_DNA"/>
</dbReference>
<dbReference type="FunFam" id="3.20.20.80:FF:000135">
    <property type="entry name" value="Beta-galactosidase, putative, bgl35A"/>
    <property type="match status" value="1"/>
</dbReference>
<dbReference type="eggNOG" id="COG1874">
    <property type="taxonomic scope" value="Bacteria"/>
</dbReference>
<evidence type="ECO:0000313" key="7">
    <source>
        <dbReference type="Proteomes" id="UP000181981"/>
    </source>
</evidence>